<dbReference type="OrthoDB" id="116799at2"/>
<dbReference type="InterPro" id="IPR003737">
    <property type="entry name" value="GlcNAc_PI_deacetylase-related"/>
</dbReference>
<dbReference type="Pfam" id="PF02585">
    <property type="entry name" value="PIG-L"/>
    <property type="match status" value="1"/>
</dbReference>
<protein>
    <submittedName>
        <fullName evidence="2">LmbE family N-acetylglucosaminyl deacetylase</fullName>
    </submittedName>
</protein>
<evidence type="ECO:0000313" key="2">
    <source>
        <dbReference type="EMBL" id="RZT87250.1"/>
    </source>
</evidence>
<dbReference type="PANTHER" id="PTHR12993">
    <property type="entry name" value="N-ACETYLGLUCOSAMINYL-PHOSPHATIDYLINOSITOL DE-N-ACETYLASE-RELATED"/>
    <property type="match status" value="1"/>
</dbReference>
<proteinExistence type="predicted"/>
<accession>A0A4V2FR47</accession>
<dbReference type="Gene3D" id="3.40.50.10320">
    <property type="entry name" value="LmbE-like"/>
    <property type="match status" value="1"/>
</dbReference>
<evidence type="ECO:0000256" key="1">
    <source>
        <dbReference type="ARBA" id="ARBA00022833"/>
    </source>
</evidence>
<keyword evidence="3" id="KW-1185">Reference proteome</keyword>
<dbReference type="AlphaFoldDB" id="A0A4V2FR47"/>
<dbReference type="InterPro" id="IPR024078">
    <property type="entry name" value="LmbE-like_dom_sf"/>
</dbReference>
<dbReference type="Proteomes" id="UP000291591">
    <property type="component" value="Unassembled WGS sequence"/>
</dbReference>
<comment type="caution">
    <text evidence="2">The sequence shown here is derived from an EMBL/GenBank/DDBJ whole genome shotgun (WGS) entry which is preliminary data.</text>
</comment>
<keyword evidence="1" id="KW-0862">Zinc</keyword>
<dbReference type="GO" id="GO:0016137">
    <property type="term" value="P:glycoside metabolic process"/>
    <property type="evidence" value="ECO:0007669"/>
    <property type="project" value="UniProtKB-ARBA"/>
</dbReference>
<dbReference type="RefSeq" id="WP_130291429.1">
    <property type="nucleotide sequence ID" value="NZ_SHKL01000001.1"/>
</dbReference>
<organism evidence="2 3">
    <name type="scientific">Pseudonocardia sediminis</name>
    <dbReference type="NCBI Taxonomy" id="1397368"/>
    <lineage>
        <taxon>Bacteria</taxon>
        <taxon>Bacillati</taxon>
        <taxon>Actinomycetota</taxon>
        <taxon>Actinomycetes</taxon>
        <taxon>Pseudonocardiales</taxon>
        <taxon>Pseudonocardiaceae</taxon>
        <taxon>Pseudonocardia</taxon>
    </lineage>
</organism>
<dbReference type="PANTHER" id="PTHR12993:SF29">
    <property type="entry name" value="BLR3841 PROTEIN"/>
    <property type="match status" value="1"/>
</dbReference>
<sequence length="246" mass="26134">MTPTPQRWRDTARERAAGAVEVSALGHLVVVAAHPDDETLAAAGLLRAAHAAGARVELVVATDGEAALPEVTGLDRAELGRTRRAELHTALDRLGLGTTPVTWLGMPDSALDADDLTAALRPFLRDADACLAPWEHDPHPDHAAAGRAAAAAAPEGVRGWGYPIWACTAVEPDHPSIPWPQADRHVLDDGDRAAKRHAIDAFVSQTTPLATGGRAVLPPEVLEHFRGDGELFFRSPGAGRAPRHRR</sequence>
<dbReference type="SUPFAM" id="SSF102588">
    <property type="entry name" value="LmbE-like"/>
    <property type="match status" value="1"/>
</dbReference>
<evidence type="ECO:0000313" key="3">
    <source>
        <dbReference type="Proteomes" id="UP000291591"/>
    </source>
</evidence>
<dbReference type="GO" id="GO:0016811">
    <property type="term" value="F:hydrolase activity, acting on carbon-nitrogen (but not peptide) bonds, in linear amides"/>
    <property type="evidence" value="ECO:0007669"/>
    <property type="project" value="TreeGrafter"/>
</dbReference>
<dbReference type="EMBL" id="SHKL01000001">
    <property type="protein sequence ID" value="RZT87250.1"/>
    <property type="molecule type" value="Genomic_DNA"/>
</dbReference>
<gene>
    <name evidence="2" type="ORF">EV383_4160</name>
</gene>
<reference evidence="2 3" key="1">
    <citation type="submission" date="2019-02" db="EMBL/GenBank/DDBJ databases">
        <title>Sequencing the genomes of 1000 actinobacteria strains.</title>
        <authorList>
            <person name="Klenk H.-P."/>
        </authorList>
    </citation>
    <scope>NUCLEOTIDE SEQUENCE [LARGE SCALE GENOMIC DNA]</scope>
    <source>
        <strain evidence="2 3">DSM 45779</strain>
    </source>
</reference>
<name>A0A4V2FR47_PSEST</name>